<name>A0A4P6JW32_KTERU</name>
<sequence>MGSRENAPTELIDKESAMFNVCPQCGEYSVEKAIDASGPFAICPFCGYAHPFLQLPLFLLSGPSGVGKTTVCLELPALLHECVVLDSDILWGAVTATPENNYQDYRNLWLRIAKNVGQSGRPVVLCGTAIPEQFEACPERRYFSTLHYLALVCNDQLLEARLKQRPNWRHSGSAENIRSMLQFNRWLKEHAATTRPAMTLMDTSQRSISETVREVAQWVRQRL</sequence>
<keyword evidence="1" id="KW-0418">Kinase</keyword>
<keyword evidence="1" id="KW-0808">Transferase</keyword>
<dbReference type="Gene3D" id="3.40.50.300">
    <property type="entry name" value="P-loop containing nucleotide triphosphate hydrolases"/>
    <property type="match status" value="1"/>
</dbReference>
<evidence type="ECO:0000313" key="2">
    <source>
        <dbReference type="Proteomes" id="UP000290365"/>
    </source>
</evidence>
<dbReference type="InterPro" id="IPR027417">
    <property type="entry name" value="P-loop_NTPase"/>
</dbReference>
<dbReference type="GO" id="GO:0016301">
    <property type="term" value="F:kinase activity"/>
    <property type="evidence" value="ECO:0007669"/>
    <property type="project" value="UniProtKB-KW"/>
</dbReference>
<dbReference type="SUPFAM" id="SSF52540">
    <property type="entry name" value="P-loop containing nucleoside triphosphate hydrolases"/>
    <property type="match status" value="1"/>
</dbReference>
<organism evidence="1 2">
    <name type="scientific">Ktedonosporobacter rubrisoli</name>
    <dbReference type="NCBI Taxonomy" id="2509675"/>
    <lineage>
        <taxon>Bacteria</taxon>
        <taxon>Bacillati</taxon>
        <taxon>Chloroflexota</taxon>
        <taxon>Ktedonobacteria</taxon>
        <taxon>Ktedonobacterales</taxon>
        <taxon>Ktedonosporobacteraceae</taxon>
        <taxon>Ktedonosporobacter</taxon>
    </lineage>
</organism>
<dbReference type="EMBL" id="CP035758">
    <property type="protein sequence ID" value="QBD79675.1"/>
    <property type="molecule type" value="Genomic_DNA"/>
</dbReference>
<dbReference type="KEGG" id="kbs:EPA93_28335"/>
<reference evidence="1 2" key="1">
    <citation type="submission" date="2019-01" db="EMBL/GenBank/DDBJ databases">
        <title>Ktedonosporobacter rubrisoli SCAWS-G2.</title>
        <authorList>
            <person name="Huang Y."/>
            <person name="Yan B."/>
        </authorList>
    </citation>
    <scope>NUCLEOTIDE SEQUENCE [LARGE SCALE GENOMIC DNA]</scope>
    <source>
        <strain evidence="1 2">SCAWS-G2</strain>
    </source>
</reference>
<dbReference type="Pfam" id="PF13671">
    <property type="entry name" value="AAA_33"/>
    <property type="match status" value="1"/>
</dbReference>
<keyword evidence="2" id="KW-1185">Reference proteome</keyword>
<accession>A0A4P6JW32</accession>
<evidence type="ECO:0000313" key="1">
    <source>
        <dbReference type="EMBL" id="QBD79675.1"/>
    </source>
</evidence>
<proteinExistence type="predicted"/>
<dbReference type="Proteomes" id="UP000290365">
    <property type="component" value="Chromosome"/>
</dbReference>
<dbReference type="AlphaFoldDB" id="A0A4P6JW32"/>
<gene>
    <name evidence="1" type="ORF">EPA93_28335</name>
</gene>
<protein>
    <submittedName>
        <fullName evidence="1">Nucleoside kinase</fullName>
    </submittedName>
</protein>
<dbReference type="OrthoDB" id="359078at2"/>